<name>A0A174PML1_9BACE</name>
<reference evidence="1 5" key="1">
    <citation type="submission" date="2015-09" db="EMBL/GenBank/DDBJ databases">
        <authorList>
            <consortium name="Pathogen Informatics"/>
        </authorList>
    </citation>
    <scope>NUCLEOTIDE SEQUENCE [LARGE SCALE GENOMIC DNA]</scope>
    <source>
        <strain evidence="1 5">2789STDY5834880</strain>
    </source>
</reference>
<dbReference type="Proteomes" id="UP000095657">
    <property type="component" value="Unassembled WGS sequence"/>
</dbReference>
<sequence>MENQNEATCVVLSREELFDLYGSWFGNTATPADMVCWCDRQIEKYEEWIKNCKELKLENQKKLLKDIPTDILQAILDSSTN</sequence>
<evidence type="ECO:0000313" key="1">
    <source>
        <dbReference type="EMBL" id="CUP62233.1"/>
    </source>
</evidence>
<organism evidence="1 5">
    <name type="scientific">Bacteroides caccae</name>
    <dbReference type="NCBI Taxonomy" id="47678"/>
    <lineage>
        <taxon>Bacteria</taxon>
        <taxon>Pseudomonadati</taxon>
        <taxon>Bacteroidota</taxon>
        <taxon>Bacteroidia</taxon>
        <taxon>Bacteroidales</taxon>
        <taxon>Bacteroidaceae</taxon>
        <taxon>Bacteroides</taxon>
    </lineage>
</organism>
<accession>A0A174PML1</accession>
<dbReference type="AlphaFoldDB" id="A0A174PML1"/>
<reference evidence="2 8" key="3">
    <citation type="journal article" date="2019" name="Nat. Med.">
        <title>A library of human gut bacterial isolates paired with longitudinal multiomics data enables mechanistic microbiome research.</title>
        <authorList>
            <person name="Poyet M."/>
            <person name="Groussin M."/>
            <person name="Gibbons S.M."/>
            <person name="Avila-Pacheco J."/>
            <person name="Jiang X."/>
            <person name="Kearney S.M."/>
            <person name="Perrotta A.R."/>
            <person name="Berdy B."/>
            <person name="Zhao S."/>
            <person name="Lieberman T.D."/>
            <person name="Swanson P.K."/>
            <person name="Smith M."/>
            <person name="Roesemann S."/>
            <person name="Alexander J.E."/>
            <person name="Rich S.A."/>
            <person name="Livny J."/>
            <person name="Vlamakis H."/>
            <person name="Clish C."/>
            <person name="Bullock K."/>
            <person name="Deik A."/>
            <person name="Scott J."/>
            <person name="Pierce K.A."/>
            <person name="Xavier R.J."/>
            <person name="Alm E.J."/>
        </authorList>
    </citation>
    <scope>NUCLEOTIDE SEQUENCE [LARGE SCALE GENOMIC DNA]</scope>
    <source>
        <strain evidence="2 8">BIOML-A19</strain>
    </source>
</reference>
<gene>
    <name evidence="4" type="ORF">DW190_12230</name>
    <name evidence="3" type="ORF">DW794_12945</name>
    <name evidence="1" type="ORF">ERS852494_02665</name>
    <name evidence="2" type="ORF">F2Y31_20130</name>
</gene>
<dbReference type="EMBL" id="QRKD01000010">
    <property type="protein sequence ID" value="RHH89593.1"/>
    <property type="molecule type" value="Genomic_DNA"/>
</dbReference>
<evidence type="ECO:0000313" key="8">
    <source>
        <dbReference type="Proteomes" id="UP000368418"/>
    </source>
</evidence>
<dbReference type="EMBL" id="QSJD01000020">
    <property type="protein sequence ID" value="RHD46913.1"/>
    <property type="molecule type" value="Genomic_DNA"/>
</dbReference>
<evidence type="ECO:0000313" key="4">
    <source>
        <dbReference type="EMBL" id="RHH89593.1"/>
    </source>
</evidence>
<evidence type="ECO:0000313" key="5">
    <source>
        <dbReference type="Proteomes" id="UP000095657"/>
    </source>
</evidence>
<evidence type="ECO:0000313" key="6">
    <source>
        <dbReference type="Proteomes" id="UP000283512"/>
    </source>
</evidence>
<dbReference type="Proteomes" id="UP000283512">
    <property type="component" value="Unassembled WGS sequence"/>
</dbReference>
<evidence type="ECO:0000313" key="7">
    <source>
        <dbReference type="Proteomes" id="UP000284689"/>
    </source>
</evidence>
<dbReference type="Proteomes" id="UP000368418">
    <property type="component" value="Unassembled WGS sequence"/>
</dbReference>
<reference evidence="6 7" key="2">
    <citation type="submission" date="2018-08" db="EMBL/GenBank/DDBJ databases">
        <title>A genome reference for cultivated species of the human gut microbiota.</title>
        <authorList>
            <person name="Zou Y."/>
            <person name="Xue W."/>
            <person name="Luo G."/>
        </authorList>
    </citation>
    <scope>NUCLEOTIDE SEQUENCE [LARGE SCALE GENOMIC DNA]</scope>
    <source>
        <strain evidence="4 6">AM16-49B</strain>
        <strain evidence="3 7">AM31-16AC</strain>
    </source>
</reference>
<dbReference type="EMBL" id="CZAI01000006">
    <property type="protein sequence ID" value="CUP62233.1"/>
    <property type="molecule type" value="Genomic_DNA"/>
</dbReference>
<protein>
    <submittedName>
        <fullName evidence="1">Uncharacterized protein</fullName>
    </submittedName>
</protein>
<dbReference type="STRING" id="47678.ERS852494_02665"/>
<evidence type="ECO:0000313" key="2">
    <source>
        <dbReference type="EMBL" id="KAA5494859.1"/>
    </source>
</evidence>
<evidence type="ECO:0000313" key="3">
    <source>
        <dbReference type="EMBL" id="RHD46913.1"/>
    </source>
</evidence>
<dbReference type="Proteomes" id="UP000284689">
    <property type="component" value="Unassembled WGS sequence"/>
</dbReference>
<dbReference type="RefSeq" id="WP_004296531.1">
    <property type="nucleotide sequence ID" value="NZ_CABMOQ010000014.1"/>
</dbReference>
<dbReference type="EMBL" id="VVYD01000027">
    <property type="protein sequence ID" value="KAA5494859.1"/>
    <property type="molecule type" value="Genomic_DNA"/>
</dbReference>
<dbReference type="GeneID" id="75111902"/>
<proteinExistence type="predicted"/>